<evidence type="ECO:0000256" key="2">
    <source>
        <dbReference type="ARBA" id="ARBA00022691"/>
    </source>
</evidence>
<evidence type="ECO:0000256" key="5">
    <source>
        <dbReference type="ARBA" id="ARBA00023014"/>
    </source>
</evidence>
<comment type="caution">
    <text evidence="6">The sequence shown here is derived from an EMBL/GenBank/DDBJ whole genome shotgun (WGS) entry which is preliminary data.</text>
</comment>
<keyword evidence="7" id="KW-1185">Reference proteome</keyword>
<dbReference type="RefSeq" id="WP_233054799.1">
    <property type="nucleotide sequence ID" value="NZ_JAIMJA010000031.1"/>
</dbReference>
<dbReference type="Gene3D" id="3.20.20.70">
    <property type="entry name" value="Aldolase class I"/>
    <property type="match status" value="2"/>
</dbReference>
<keyword evidence="4" id="KW-0408">Iron</keyword>
<dbReference type="InterPro" id="IPR007197">
    <property type="entry name" value="rSAM"/>
</dbReference>
<comment type="cofactor">
    <cofactor evidence="1">
        <name>[4Fe-4S] cluster</name>
        <dbReference type="ChEBI" id="CHEBI:49883"/>
    </cofactor>
</comment>
<dbReference type="EMBL" id="JAIMJA010000031">
    <property type="protein sequence ID" value="MCE2597054.1"/>
    <property type="molecule type" value="Genomic_DNA"/>
</dbReference>
<evidence type="ECO:0000313" key="6">
    <source>
        <dbReference type="EMBL" id="MCE2597054.1"/>
    </source>
</evidence>
<dbReference type="PANTHER" id="PTHR11228:SF7">
    <property type="entry name" value="PQQA PEPTIDE CYCLASE"/>
    <property type="match status" value="1"/>
</dbReference>
<dbReference type="PANTHER" id="PTHR11228">
    <property type="entry name" value="RADICAL SAM DOMAIN PROTEIN"/>
    <property type="match status" value="1"/>
</dbReference>
<keyword evidence="5" id="KW-0411">Iron-sulfur</keyword>
<dbReference type="InterPro" id="IPR050377">
    <property type="entry name" value="Radical_SAM_PqqE_MftC-like"/>
</dbReference>
<dbReference type="SUPFAM" id="SSF102114">
    <property type="entry name" value="Radical SAM enzymes"/>
    <property type="match status" value="1"/>
</dbReference>
<dbReference type="Proteomes" id="UP001201273">
    <property type="component" value="Unassembled WGS sequence"/>
</dbReference>
<reference evidence="6 7" key="1">
    <citation type="journal article" date="2022" name="Environ. Microbiol. Rep.">
        <title>Eco-phylogenetic analyses reveal divergent evolution of vitamin B12 metabolism in the marine bacterial family 'Psychromonadaceae'.</title>
        <authorList>
            <person name="Jin X."/>
            <person name="Yang Y."/>
            <person name="Cao H."/>
            <person name="Gao B."/>
            <person name="Zhao Z."/>
        </authorList>
    </citation>
    <scope>NUCLEOTIDE SEQUENCE [LARGE SCALE GENOMIC DNA]</scope>
    <source>
        <strain evidence="6 7">MKS20</strain>
    </source>
</reference>
<dbReference type="CDD" id="cd21109">
    <property type="entry name" value="SPASM"/>
    <property type="match status" value="1"/>
</dbReference>
<evidence type="ECO:0000256" key="3">
    <source>
        <dbReference type="ARBA" id="ARBA00022723"/>
    </source>
</evidence>
<dbReference type="SFLD" id="SFLDS00029">
    <property type="entry name" value="Radical_SAM"/>
    <property type="match status" value="1"/>
</dbReference>
<organism evidence="6 7">
    <name type="scientific">Motilimonas cestriensis</name>
    <dbReference type="NCBI Taxonomy" id="2742685"/>
    <lineage>
        <taxon>Bacteria</taxon>
        <taxon>Pseudomonadati</taxon>
        <taxon>Pseudomonadota</taxon>
        <taxon>Gammaproteobacteria</taxon>
        <taxon>Alteromonadales</taxon>
        <taxon>Alteromonadales genera incertae sedis</taxon>
        <taxon>Motilimonas</taxon>
    </lineage>
</organism>
<sequence length="519" mass="59683">MATFNTTIDIKADLTVQDDMVSALCRLWQLERAALETELQLHFRGFKLLPPSDCAMVPFDKNKKHFFDGSQSLYSIWHNSSSIGVFAWLKNNGFDFMPQLFAGRILEDEERNYIDHRLESDYELFQLLRATNVPVKSILAWNNKGHIDEFKVGDLLRIYTRDAPHYQVNNCTTNPINNSAGEQLYCQNPFRDLILGQTDSFSCCSAWHGGQSFGDPSQSSMDELWHGDIANDFRASIIDGSYRYCRKDICPKLVNPEDNLRPFNALDEDIKQAIRLRSGAYSGKYRFLNCGYDYSCNLSCPSCRSELRIATGDEALRLQHIEEQIELTSSDLEEISISGSGDPFGSPFSRAFLNRMSEEKFPQLNVIYLHCNGQQFHAHTWEKLPLFVRERVSMVEISIDAALSDTYELNRRGGSFERLLNNLAFISNLRKNGYIGYLRFSFVVQKNNYIEMPLFVCLSKKYLADSCSFSRLINWGTYSNEDYQDRNIANSEHVLHDHFLSILSMPCFDESIVDMTNLR</sequence>
<name>A0ABS8WDC9_9GAMM</name>
<protein>
    <recommendedName>
        <fullName evidence="8">4Fe4S-binding SPASM domain-containing protein</fullName>
    </recommendedName>
</protein>
<evidence type="ECO:0000256" key="4">
    <source>
        <dbReference type="ARBA" id="ARBA00023004"/>
    </source>
</evidence>
<accession>A0ABS8WDC9</accession>
<gene>
    <name evidence="6" type="ORF">K6Y31_19965</name>
</gene>
<dbReference type="InterPro" id="IPR058240">
    <property type="entry name" value="rSAM_sf"/>
</dbReference>
<proteinExistence type="predicted"/>
<dbReference type="InterPro" id="IPR013785">
    <property type="entry name" value="Aldolase_TIM"/>
</dbReference>
<evidence type="ECO:0000256" key="1">
    <source>
        <dbReference type="ARBA" id="ARBA00001966"/>
    </source>
</evidence>
<evidence type="ECO:0000313" key="7">
    <source>
        <dbReference type="Proteomes" id="UP001201273"/>
    </source>
</evidence>
<evidence type="ECO:0008006" key="8">
    <source>
        <dbReference type="Google" id="ProtNLM"/>
    </source>
</evidence>
<keyword evidence="3" id="KW-0479">Metal-binding</keyword>
<keyword evidence="2" id="KW-0949">S-adenosyl-L-methionine</keyword>